<dbReference type="Pfam" id="PF13193">
    <property type="entry name" value="AMP-binding_C"/>
    <property type="match status" value="1"/>
</dbReference>
<dbReference type="InterPro" id="IPR025110">
    <property type="entry name" value="AMP-bd_C"/>
</dbReference>
<feature type="domain" description="Metallo-beta-lactamase" evidence="3">
    <location>
        <begin position="563"/>
        <end position="775"/>
    </location>
</feature>
<dbReference type="Gene3D" id="3.60.15.10">
    <property type="entry name" value="Ribonuclease Z/Hydroxyacylglutathione hydrolase-like"/>
    <property type="match status" value="1"/>
</dbReference>
<dbReference type="SMART" id="SM00849">
    <property type="entry name" value="Lactamase_B"/>
    <property type="match status" value="1"/>
</dbReference>
<evidence type="ECO:0000256" key="2">
    <source>
        <dbReference type="ARBA" id="ARBA00022598"/>
    </source>
</evidence>
<dbReference type="Pfam" id="PF00753">
    <property type="entry name" value="Lactamase_B"/>
    <property type="match status" value="1"/>
</dbReference>
<keyword evidence="2" id="KW-0436">Ligase</keyword>
<dbReference type="GO" id="GO:0016787">
    <property type="term" value="F:hydrolase activity"/>
    <property type="evidence" value="ECO:0007669"/>
    <property type="project" value="UniProtKB-KW"/>
</dbReference>
<reference evidence="4" key="1">
    <citation type="submission" date="2018-08" db="EMBL/GenBank/DDBJ databases">
        <title>Murine metabolic-syndrome-specific gut microbial biobank.</title>
        <authorList>
            <person name="Liu C."/>
        </authorList>
    </citation>
    <scope>NUCLEOTIDE SEQUENCE [LARGE SCALE GENOMIC DNA]</scope>
    <source>
        <strain evidence="4">Z82</strain>
    </source>
</reference>
<dbReference type="PANTHER" id="PTHR43201:SF5">
    <property type="entry name" value="MEDIUM-CHAIN ACYL-COA LIGASE ACSF2, MITOCHONDRIAL"/>
    <property type="match status" value="1"/>
</dbReference>
<dbReference type="Pfam" id="PF00501">
    <property type="entry name" value="AMP-binding"/>
    <property type="match status" value="1"/>
</dbReference>
<protein>
    <submittedName>
        <fullName evidence="4">MBL fold metallo-hydrolase</fullName>
    </submittedName>
</protein>
<evidence type="ECO:0000256" key="1">
    <source>
        <dbReference type="ARBA" id="ARBA00006432"/>
    </source>
</evidence>
<sequence length="876" mass="95333">MDTDRFSNVAEPLLASVRRVPDRTAVVFKDQELTYAQLNDEVNRTADVLAARLGAAAGDRVAYLLPNCIEILEVYYAAQKLGAAVVPINFKHIARELAYLLQSSGASVLVFAADFAEKVAEAVELMDDPIALACTRAGNAKAPVAKSLCGVGVVDLDRARGEASAVESELFADAESFSRIQFTGGSTGLPKGACRTHRADLVELAGVLDSNAIESCEHPVVLIQCPLEHHGGHSWFTMAFAAGATLVICAVFSAENILAEIERRRVTHMILLPPITYLRLLHCPTIDDYDLSSVQLVQSAAGATSHRMIGSIYRHFPNAVLNYGWGQSESGLGTTLVITRQMLQDKSPLLESVGRPMTGLELRVVDEEGREVGSGVAGEAQVRSGAVMAGYWNQPELTQRAFTEDGWLRTGDIMVRDAQGYCTLVSRKRDIIKSGGENVFIGEVERVVSEHPGVADVVVLGTADPVMGEAVAAVVQPEPGVELSKADIQDWCKRSLASYKKPRYVLFVDDIGRDDAGKVRRDEVAERFEQAKAEVAPKSYTQVVDNPSVYCISVPTGLKSHDPTNAYLVDCGERALLVDTGVCEERSLEAITLARRQIGFAPEDVDVFLTHHHFDHRGLAFSVGGPDSRIFMTRADADAVAYEQTEAFRQELLEKMERLGLGSAEMAELAAYVAVAEQGGGRFDRDRVTFVEDGETISVGSQDFRVVGVAGHTVGHAALLHEQSRSVFFGDAVLMEVNPCVMGSFDGSDADLVQAQLDTMERIACLDFDRGFVGHGPARRVLAQQQVRERARAIADRVRSRLEEIRGAIAAKPGAVGTDVAKTIPWSTRTDSWSSVPFMKRFIMYCEVDAYLEHLVRTGEVERALVDGVWKYAVKA</sequence>
<proteinExistence type="inferred from homology"/>
<dbReference type="InterPro" id="IPR000873">
    <property type="entry name" value="AMP-dep_synth/lig_dom"/>
</dbReference>
<dbReference type="Gene3D" id="3.40.50.12780">
    <property type="entry name" value="N-terminal domain of ligase-like"/>
    <property type="match status" value="1"/>
</dbReference>
<dbReference type="EMBL" id="QWKH01000017">
    <property type="protein sequence ID" value="NBI34185.1"/>
    <property type="molecule type" value="Genomic_DNA"/>
</dbReference>
<dbReference type="InterPro" id="IPR020845">
    <property type="entry name" value="AMP-binding_CS"/>
</dbReference>
<dbReference type="InterPro" id="IPR045851">
    <property type="entry name" value="AMP-bd_C_sf"/>
</dbReference>
<dbReference type="SUPFAM" id="SSF56281">
    <property type="entry name" value="Metallo-hydrolase/oxidoreductase"/>
    <property type="match status" value="1"/>
</dbReference>
<dbReference type="InterPro" id="IPR001279">
    <property type="entry name" value="Metallo-B-lactamas"/>
</dbReference>
<comment type="caution">
    <text evidence="4">The sequence shown here is derived from an EMBL/GenBank/DDBJ whole genome shotgun (WGS) entry which is preliminary data.</text>
</comment>
<evidence type="ECO:0000259" key="3">
    <source>
        <dbReference type="SMART" id="SM00849"/>
    </source>
</evidence>
<dbReference type="InterPro" id="IPR036866">
    <property type="entry name" value="RibonucZ/Hydroxyglut_hydro"/>
</dbReference>
<evidence type="ECO:0000313" key="4">
    <source>
        <dbReference type="EMBL" id="NBI34185.1"/>
    </source>
</evidence>
<comment type="similarity">
    <text evidence="1">Belongs to the ATP-dependent AMP-binding enzyme family.</text>
</comment>
<gene>
    <name evidence="4" type="ORF">D1639_03890</name>
</gene>
<dbReference type="PROSITE" id="PS00455">
    <property type="entry name" value="AMP_BINDING"/>
    <property type="match status" value="1"/>
</dbReference>
<dbReference type="AlphaFoldDB" id="A0A7C9N8H0"/>
<dbReference type="SUPFAM" id="SSF56801">
    <property type="entry name" value="Acetyl-CoA synthetase-like"/>
    <property type="match status" value="1"/>
</dbReference>
<dbReference type="Gene3D" id="3.30.300.30">
    <property type="match status" value="1"/>
</dbReference>
<dbReference type="GO" id="GO:0031956">
    <property type="term" value="F:medium-chain fatty acid-CoA ligase activity"/>
    <property type="evidence" value="ECO:0007669"/>
    <property type="project" value="TreeGrafter"/>
</dbReference>
<dbReference type="InterPro" id="IPR042099">
    <property type="entry name" value="ANL_N_sf"/>
</dbReference>
<name>A0A7C9N8H0_9BACT</name>
<dbReference type="PANTHER" id="PTHR43201">
    <property type="entry name" value="ACYL-COA SYNTHETASE"/>
    <property type="match status" value="1"/>
</dbReference>
<keyword evidence="4" id="KW-0378">Hydrolase</keyword>
<accession>A0A7C9N8H0</accession>
<dbReference type="GO" id="GO:0006631">
    <property type="term" value="P:fatty acid metabolic process"/>
    <property type="evidence" value="ECO:0007669"/>
    <property type="project" value="TreeGrafter"/>
</dbReference>
<organism evidence="4">
    <name type="scientific">Muribaculaceae bacterium Z82</name>
    <dbReference type="NCBI Taxonomy" id="2304548"/>
    <lineage>
        <taxon>Bacteria</taxon>
        <taxon>Pseudomonadati</taxon>
        <taxon>Bacteroidota</taxon>
        <taxon>Bacteroidia</taxon>
        <taxon>Bacteroidales</taxon>
        <taxon>Muribaculaceae</taxon>
    </lineage>
</organism>